<feature type="compositionally biased region" description="Basic and acidic residues" evidence="22">
    <location>
        <begin position="813"/>
        <end position="828"/>
    </location>
</feature>
<keyword evidence="11" id="KW-0770">Synapse</keyword>
<dbReference type="Pfam" id="PF00028">
    <property type="entry name" value="Cadherin"/>
    <property type="match status" value="5"/>
</dbReference>
<feature type="compositionally biased region" description="Low complexity" evidence="22">
    <location>
        <begin position="723"/>
        <end position="744"/>
    </location>
</feature>
<dbReference type="PANTHER" id="PTHR24028">
    <property type="entry name" value="CADHERIN-87A"/>
    <property type="match status" value="1"/>
</dbReference>
<dbReference type="FunFam" id="2.60.40.60:FF:000007">
    <property type="entry name" value="Protocadherin alpha 2"/>
    <property type="match status" value="1"/>
</dbReference>
<keyword evidence="6 24" id="KW-0732">Signal</keyword>
<evidence type="ECO:0000313" key="26">
    <source>
        <dbReference type="EMBL" id="KAF6369990.1"/>
    </source>
</evidence>
<protein>
    <recommendedName>
        <fullName evidence="20">Protocadherin-8</fullName>
    </recommendedName>
</protein>
<evidence type="ECO:0000256" key="11">
    <source>
        <dbReference type="ARBA" id="ARBA00023018"/>
    </source>
</evidence>
<name>A0A7J7Z8H2_MYOMY</name>
<dbReference type="SUPFAM" id="SSF49313">
    <property type="entry name" value="Cadherin-like"/>
    <property type="match status" value="6"/>
</dbReference>
<evidence type="ECO:0000256" key="17">
    <source>
        <dbReference type="ARBA" id="ARBA00034111"/>
    </source>
</evidence>
<evidence type="ECO:0000256" key="24">
    <source>
        <dbReference type="SAM" id="SignalP"/>
    </source>
</evidence>
<dbReference type="AlphaFoldDB" id="A0A7J7Z8H2"/>
<feature type="chain" id="PRO_5029809611" description="Protocadherin-8" evidence="24">
    <location>
        <begin position="30"/>
        <end position="976"/>
    </location>
</feature>
<dbReference type="VEuPathDB" id="HostDB:GeneID_118651579"/>
<dbReference type="InterPro" id="IPR013164">
    <property type="entry name" value="Cadherin_N"/>
</dbReference>
<dbReference type="FunFam" id="2.60.40.60:FF:000001">
    <property type="entry name" value="Protocadherin alpha 2"/>
    <property type="match status" value="1"/>
</dbReference>
<dbReference type="FunFam" id="2.60.40.60:FF:000117">
    <property type="entry name" value="protocadherin-8 isoform X1"/>
    <property type="match status" value="1"/>
</dbReference>
<evidence type="ECO:0000256" key="4">
    <source>
        <dbReference type="ARBA" id="ARBA00022553"/>
    </source>
</evidence>
<feature type="signal peptide" evidence="24">
    <location>
        <begin position="1"/>
        <end position="29"/>
    </location>
</feature>
<evidence type="ECO:0000313" key="27">
    <source>
        <dbReference type="Proteomes" id="UP000527355"/>
    </source>
</evidence>
<gene>
    <name evidence="26" type="ORF">mMyoMyo1_014852</name>
</gene>
<keyword evidence="7" id="KW-0677">Repeat</keyword>
<evidence type="ECO:0000256" key="3">
    <source>
        <dbReference type="ARBA" id="ARBA00022475"/>
    </source>
</evidence>
<evidence type="ECO:0000256" key="18">
    <source>
        <dbReference type="ARBA" id="ARBA00056898"/>
    </source>
</evidence>
<evidence type="ECO:0000256" key="6">
    <source>
        <dbReference type="ARBA" id="ARBA00022729"/>
    </source>
</evidence>
<evidence type="ECO:0000256" key="16">
    <source>
        <dbReference type="ARBA" id="ARBA00034100"/>
    </source>
</evidence>
<feature type="transmembrane region" description="Helical" evidence="23">
    <location>
        <begin position="753"/>
        <end position="777"/>
    </location>
</feature>
<organism evidence="26 27">
    <name type="scientific">Myotis myotis</name>
    <name type="common">Greater mouse-eared bat</name>
    <name type="synonym">Vespertilio myotis</name>
    <dbReference type="NCBI Taxonomy" id="51298"/>
    <lineage>
        <taxon>Eukaryota</taxon>
        <taxon>Metazoa</taxon>
        <taxon>Chordata</taxon>
        <taxon>Craniata</taxon>
        <taxon>Vertebrata</taxon>
        <taxon>Euteleostomi</taxon>
        <taxon>Mammalia</taxon>
        <taxon>Eutheria</taxon>
        <taxon>Laurasiatheria</taxon>
        <taxon>Chiroptera</taxon>
        <taxon>Yangochiroptera</taxon>
        <taxon>Vespertilionidae</taxon>
        <taxon>Myotis</taxon>
    </lineage>
</organism>
<evidence type="ECO:0000256" key="14">
    <source>
        <dbReference type="ARBA" id="ARBA00023257"/>
    </source>
</evidence>
<accession>A0A7J7Z8H2</accession>
<evidence type="ECO:0000259" key="25">
    <source>
        <dbReference type="PROSITE" id="PS50268"/>
    </source>
</evidence>
<keyword evidence="12 23" id="KW-0472">Membrane</keyword>
<dbReference type="GO" id="GO:0005509">
    <property type="term" value="F:calcium ion binding"/>
    <property type="evidence" value="ECO:0007669"/>
    <property type="project" value="UniProtKB-UniRule"/>
</dbReference>
<keyword evidence="13" id="KW-0325">Glycoprotein</keyword>
<evidence type="ECO:0000256" key="20">
    <source>
        <dbReference type="ARBA" id="ARBA00067805"/>
    </source>
</evidence>
<evidence type="ECO:0000256" key="19">
    <source>
        <dbReference type="ARBA" id="ARBA00064553"/>
    </source>
</evidence>
<evidence type="ECO:0000256" key="9">
    <source>
        <dbReference type="ARBA" id="ARBA00022889"/>
    </source>
</evidence>
<evidence type="ECO:0000256" key="8">
    <source>
        <dbReference type="ARBA" id="ARBA00022837"/>
    </source>
</evidence>
<keyword evidence="8 21" id="KW-0106">Calcium</keyword>
<evidence type="ECO:0000256" key="13">
    <source>
        <dbReference type="ARBA" id="ARBA00023180"/>
    </source>
</evidence>
<keyword evidence="14" id="KW-0628">Postsynaptic cell membrane</keyword>
<comment type="subunit">
    <text evidence="19">The N-terminal extracellular domain forms homophilic interactions; these interactions activate p38 MAPK via TAOK2 and trigger endocytosis. Interacts with CDH2; this interaction may lead to CDH2 cointernalization. Interacts with CDH11. Interacts with TAOK2.</text>
</comment>
<evidence type="ECO:0000256" key="5">
    <source>
        <dbReference type="ARBA" id="ARBA00022692"/>
    </source>
</evidence>
<dbReference type="GO" id="GO:0030425">
    <property type="term" value="C:dendrite"/>
    <property type="evidence" value="ECO:0007669"/>
    <property type="project" value="UniProtKB-SubCell"/>
</dbReference>
<dbReference type="CDD" id="cd11304">
    <property type="entry name" value="Cadherin_repeat"/>
    <property type="match status" value="6"/>
</dbReference>
<evidence type="ECO:0000256" key="1">
    <source>
        <dbReference type="ARBA" id="ARBA00004251"/>
    </source>
</evidence>
<dbReference type="Pfam" id="PF08266">
    <property type="entry name" value="Cadherin_2"/>
    <property type="match status" value="1"/>
</dbReference>
<feature type="domain" description="Cadherin" evidence="25">
    <location>
        <begin position="28"/>
        <end position="135"/>
    </location>
</feature>
<keyword evidence="15" id="KW-0966">Cell projection</keyword>
<sequence>MSPVRRRGRPCLLPLQLFSLCWVLSVAQSKTVRYSTFEEDAPGTVIGTLAEDLHMKVSGDTSFRLMKQFNSSLLRVREGDGQLTVGDAGLDRERLCGQAPQCVLAFDVVSFSQEQFRLVHVEVEVRDVNDHAPHFPRAQIPVEVSEGAAVGTRIPLEVPVDEDVGANGLQSVRLTEPHSPFRVELQTRADGAQCADLVLLQELDRESQAAYSLELVAQDGGRPPRSATAALSVRVLDANDHSPAFPQGAVAEVELAEDAPVGSLLFDLDAADPDEGPNGEVVFSFGARTSPEARRLFHLDPRSGRLTLAGPVDYERQDTYELDVRAQDRGPGPRSATCKVIVRIRDVNDNAPDITITPLAAPGAPAASPFAAAAAAAAAAALEGADTTSSTGPGTPEATAISLVPEGAARESLVALVSTSDRDSGANGQVRCALYGHEHFRLQPAYAGSYLVVTSASLDRERIAEYNLTLVAEDRGAPPLRTVRPYTVRVGDENDNAPLFTQRVYEVSVRENNPPGAYLATVAARDPDLGRNGQVTYRLLEAEVGRAGGSVSTYVSVDPATGAIYALRSFDYETLRQLDVRIQASDGGVPQLSSSALVQVRVLDQNDHAPVLVHPAPANGSLEVAVPGRTARDTAVARVQARDADEGANGELAFDLLQQEPREAFAIGRRTGEIVLTSDLSQEPPGRVFRALLVISDGGRPPLSTTATVSFVVTAGGGRGPVAPASAGSPERSRPPGSRLSGSGSALQWDTPLIVIIVLAGSCTLLLAAIIAIATTCNRRKKEPYRGASGFGTEPAPPVAVWKGHSFNTISGREAEKFSGKDSGKGDSDFNDSDSDISGDALKKDLINHMQSGLWACTAECKILGHSDRCWSPSCGGPNTQPSTHPPAQMSTFCKSTSLPRDPLRRDNYYQAQLPKTVGLQSVYEKVLHRDYDRTVTLLSPPRPARLPDLQEIGVPLYQSPPGRYLSPKKEANENV</sequence>
<evidence type="ECO:0000256" key="10">
    <source>
        <dbReference type="ARBA" id="ARBA00022989"/>
    </source>
</evidence>
<dbReference type="EMBL" id="JABWUV010000003">
    <property type="protein sequence ID" value="KAF6369990.1"/>
    <property type="molecule type" value="Genomic_DNA"/>
</dbReference>
<dbReference type="PROSITE" id="PS00232">
    <property type="entry name" value="CADHERIN_1"/>
    <property type="match status" value="3"/>
</dbReference>
<comment type="subcellular location">
    <subcellularLocation>
        <location evidence="1">Cell membrane</location>
        <topology evidence="1">Single-pass type I membrane protein</topology>
    </subcellularLocation>
    <subcellularLocation>
        <location evidence="2">Cell projection</location>
        <location evidence="2">Dendrite</location>
    </subcellularLocation>
    <subcellularLocation>
        <location evidence="16">Postsynaptic cell membrane</location>
    </subcellularLocation>
    <subcellularLocation>
        <location evidence="17">Presynaptic cell membrane</location>
    </subcellularLocation>
</comment>
<evidence type="ECO:0000256" key="22">
    <source>
        <dbReference type="SAM" id="MobiDB-lite"/>
    </source>
</evidence>
<comment type="caution">
    <text evidence="26">The sequence shown here is derived from an EMBL/GenBank/DDBJ whole genome shotgun (WGS) entry which is preliminary data.</text>
</comment>
<evidence type="ECO:0000256" key="2">
    <source>
        <dbReference type="ARBA" id="ARBA00004279"/>
    </source>
</evidence>
<keyword evidence="4" id="KW-0597">Phosphoprotein</keyword>
<dbReference type="PANTHER" id="PTHR24028:SF46">
    <property type="entry name" value="PROTOCADHERIN-8"/>
    <property type="match status" value="1"/>
</dbReference>
<feature type="domain" description="Cadherin" evidence="25">
    <location>
        <begin position="501"/>
        <end position="612"/>
    </location>
</feature>
<feature type="region of interest" description="Disordered" evidence="22">
    <location>
        <begin position="951"/>
        <end position="976"/>
    </location>
</feature>
<dbReference type="GO" id="GO:0007156">
    <property type="term" value="P:homophilic cell adhesion via plasma membrane adhesion molecules"/>
    <property type="evidence" value="ECO:0007669"/>
    <property type="project" value="InterPro"/>
</dbReference>
<keyword evidence="3" id="KW-1003">Cell membrane</keyword>
<dbReference type="Gene3D" id="2.60.40.60">
    <property type="entry name" value="Cadherins"/>
    <property type="match status" value="6"/>
</dbReference>
<dbReference type="GO" id="GO:0045211">
    <property type="term" value="C:postsynaptic membrane"/>
    <property type="evidence" value="ECO:0007669"/>
    <property type="project" value="UniProtKB-SubCell"/>
</dbReference>
<dbReference type="FunFam" id="2.60.40.60:FF:000120">
    <property type="entry name" value="Protocadherin 8"/>
    <property type="match status" value="1"/>
</dbReference>
<dbReference type="InterPro" id="IPR015919">
    <property type="entry name" value="Cadherin-like_sf"/>
</dbReference>
<keyword evidence="5 23" id="KW-0812">Transmembrane</keyword>
<dbReference type="FunFam" id="2.60.40.60:FF:000003">
    <property type="entry name" value="Protocadherin alpha 2"/>
    <property type="match status" value="1"/>
</dbReference>
<dbReference type="Proteomes" id="UP000527355">
    <property type="component" value="Unassembled WGS sequence"/>
</dbReference>
<dbReference type="FunFam" id="2.60.40.60:FF:000002">
    <property type="entry name" value="Protocadherin alpha 2"/>
    <property type="match status" value="1"/>
</dbReference>
<reference evidence="26 27" key="1">
    <citation type="journal article" date="2020" name="Nature">
        <title>Six reference-quality genomes reveal evolution of bat adaptations.</title>
        <authorList>
            <person name="Jebb D."/>
            <person name="Huang Z."/>
            <person name="Pippel M."/>
            <person name="Hughes G.M."/>
            <person name="Lavrichenko K."/>
            <person name="Devanna P."/>
            <person name="Winkler S."/>
            <person name="Jermiin L.S."/>
            <person name="Skirmuntt E.C."/>
            <person name="Katzourakis A."/>
            <person name="Burkitt-Gray L."/>
            <person name="Ray D.A."/>
            <person name="Sullivan K.A.M."/>
            <person name="Roscito J.G."/>
            <person name="Kirilenko B.M."/>
            <person name="Davalos L.M."/>
            <person name="Corthals A.P."/>
            <person name="Power M.L."/>
            <person name="Jones G."/>
            <person name="Ransome R.D."/>
            <person name="Dechmann D.K.N."/>
            <person name="Locatelli A.G."/>
            <person name="Puechmaille S.J."/>
            <person name="Fedrigo O."/>
            <person name="Jarvis E.D."/>
            <person name="Hiller M."/>
            <person name="Vernes S.C."/>
            <person name="Myers E.W."/>
            <person name="Teeling E.C."/>
        </authorList>
    </citation>
    <scope>NUCLEOTIDE SEQUENCE [LARGE SCALE GENOMIC DNA]</scope>
    <source>
        <strain evidence="26">MMyoMyo1</strain>
        <tissue evidence="26">Flight muscle</tissue>
    </source>
</reference>
<keyword evidence="10 23" id="KW-1133">Transmembrane helix</keyword>
<evidence type="ECO:0000256" key="7">
    <source>
        <dbReference type="ARBA" id="ARBA00022737"/>
    </source>
</evidence>
<feature type="region of interest" description="Disordered" evidence="22">
    <location>
        <begin position="813"/>
        <end position="835"/>
    </location>
</feature>
<proteinExistence type="predicted"/>
<feature type="domain" description="Cadherin" evidence="25">
    <location>
        <begin position="396"/>
        <end position="500"/>
    </location>
</feature>
<dbReference type="InterPro" id="IPR050174">
    <property type="entry name" value="Protocadherin/Cadherin-CA"/>
</dbReference>
<comment type="function">
    <text evidence="18">Calcium-dependent cell-adhesion protein. May play a role in activity-induced synaptic reorganization underlying long term memory. Could be involved in CDH2 internalization through TAOK2/p38 MAPK pathway. In hippocampal neurons, may play a role in the down-regulation of dendritic spines, maybe through its action on CDH2 endocytosis.</text>
</comment>
<evidence type="ECO:0000256" key="23">
    <source>
        <dbReference type="SAM" id="Phobius"/>
    </source>
</evidence>
<feature type="region of interest" description="Disordered" evidence="22">
    <location>
        <begin position="720"/>
        <end position="744"/>
    </location>
</feature>
<dbReference type="InterPro" id="IPR002126">
    <property type="entry name" value="Cadherin-like_dom"/>
</dbReference>
<feature type="domain" description="Cadherin" evidence="25">
    <location>
        <begin position="618"/>
        <end position="723"/>
    </location>
</feature>
<evidence type="ECO:0000256" key="21">
    <source>
        <dbReference type="PROSITE-ProRule" id="PRU00043"/>
    </source>
</evidence>
<evidence type="ECO:0000256" key="12">
    <source>
        <dbReference type="ARBA" id="ARBA00023136"/>
    </source>
</evidence>
<dbReference type="SMART" id="SM00112">
    <property type="entry name" value="CA"/>
    <property type="match status" value="6"/>
</dbReference>
<dbReference type="PRINTS" id="PR00205">
    <property type="entry name" value="CADHERIN"/>
</dbReference>
<keyword evidence="27" id="KW-1185">Reference proteome</keyword>
<dbReference type="PROSITE" id="PS50268">
    <property type="entry name" value="CADHERIN_2"/>
    <property type="match status" value="6"/>
</dbReference>
<keyword evidence="9" id="KW-0130">Cell adhesion</keyword>
<dbReference type="GO" id="GO:0042734">
    <property type="term" value="C:presynaptic membrane"/>
    <property type="evidence" value="ECO:0007669"/>
    <property type="project" value="UniProtKB-SubCell"/>
</dbReference>
<dbReference type="InterPro" id="IPR020894">
    <property type="entry name" value="Cadherin_CS"/>
</dbReference>
<feature type="domain" description="Cadherin" evidence="25">
    <location>
        <begin position="136"/>
        <end position="245"/>
    </location>
</feature>
<evidence type="ECO:0000256" key="15">
    <source>
        <dbReference type="ARBA" id="ARBA00023273"/>
    </source>
</evidence>
<feature type="domain" description="Cadherin" evidence="25">
    <location>
        <begin position="247"/>
        <end position="354"/>
    </location>
</feature>